<name>A0A1Z4LWJ1_9CYAN</name>
<accession>A0A1Z4LWJ1</accession>
<keyword evidence="2" id="KW-1185">Reference proteome</keyword>
<dbReference type="AlphaFoldDB" id="A0A1Z4LWJ1"/>
<sequence>MTQINNELDSQQKREKLKIKDYIKKTKLQLDKKEYEKALNALKKK</sequence>
<reference evidence="1 2" key="1">
    <citation type="submission" date="2017-06" db="EMBL/GenBank/DDBJ databases">
        <title>Genome sequencing of cyanobaciteial culture collection at National Institute for Environmental Studies (NIES).</title>
        <authorList>
            <person name="Hirose Y."/>
            <person name="Shimura Y."/>
            <person name="Fujisawa T."/>
            <person name="Nakamura Y."/>
            <person name="Kawachi M."/>
        </authorList>
    </citation>
    <scope>NUCLEOTIDE SEQUENCE [LARGE SCALE GENOMIC DNA]</scope>
    <source>
        <strain evidence="1 2">NIES-267</strain>
    </source>
</reference>
<protein>
    <submittedName>
        <fullName evidence="1">Uncharacterized protein</fullName>
    </submittedName>
</protein>
<dbReference type="EMBL" id="AP018227">
    <property type="protein sequence ID" value="BAY85593.1"/>
    <property type="molecule type" value="Genomic_DNA"/>
</dbReference>
<evidence type="ECO:0000313" key="2">
    <source>
        <dbReference type="Proteomes" id="UP000218418"/>
    </source>
</evidence>
<proteinExistence type="predicted"/>
<evidence type="ECO:0000313" key="1">
    <source>
        <dbReference type="EMBL" id="BAY85593.1"/>
    </source>
</evidence>
<gene>
    <name evidence="1" type="ORF">NIES267_50930</name>
</gene>
<organism evidence="1 2">
    <name type="scientific">Calothrix parasitica NIES-267</name>
    <dbReference type="NCBI Taxonomy" id="1973488"/>
    <lineage>
        <taxon>Bacteria</taxon>
        <taxon>Bacillati</taxon>
        <taxon>Cyanobacteriota</taxon>
        <taxon>Cyanophyceae</taxon>
        <taxon>Nostocales</taxon>
        <taxon>Calotrichaceae</taxon>
        <taxon>Calothrix</taxon>
    </lineage>
</organism>
<dbReference type="Proteomes" id="UP000218418">
    <property type="component" value="Chromosome"/>
</dbReference>